<dbReference type="Proteomes" id="UP000242861">
    <property type="component" value="Unassembled WGS sequence"/>
</dbReference>
<evidence type="ECO:0000313" key="6">
    <source>
        <dbReference type="Proteomes" id="UP000242861"/>
    </source>
</evidence>
<evidence type="ECO:0000256" key="2">
    <source>
        <dbReference type="ARBA" id="ARBA00022801"/>
    </source>
</evidence>
<dbReference type="InterPro" id="IPR036397">
    <property type="entry name" value="RNaseH_sf"/>
</dbReference>
<dbReference type="PANTHER" id="PTHR23044:SF61">
    <property type="entry name" value="3'-5' EXORIBONUCLEASE 1-RELATED"/>
    <property type="match status" value="1"/>
</dbReference>
<evidence type="ECO:0000313" key="5">
    <source>
        <dbReference type="EMBL" id="PKF71695.1"/>
    </source>
</evidence>
<dbReference type="SUPFAM" id="SSF53098">
    <property type="entry name" value="Ribonuclease H-like"/>
    <property type="match status" value="1"/>
</dbReference>
<dbReference type="GO" id="GO:0003676">
    <property type="term" value="F:nucleic acid binding"/>
    <property type="evidence" value="ECO:0007669"/>
    <property type="project" value="InterPro"/>
</dbReference>
<accession>A0A2I0CRA1</accession>
<sequence length="188" mass="21576">MPAWLVIDLEATTDEGGWPLEEMEIIEIGAVLVTCGGEEISQWQHFVRPVRHPQLTDFCRQLTQIEQYQLNNAAGFAQASQALDEWLASQTRTVLGWCSWGDYDRRQWHLQASQEHAQSSLLHLPHHNLKKHYARQQRLGRQVGLRRALQHAGLQFCGQQHRALDDARNTARLLNYCRLPGHIETGTP</sequence>
<dbReference type="InterPro" id="IPR047201">
    <property type="entry name" value="ERI-1_3'hExo-like"/>
</dbReference>
<dbReference type="InterPro" id="IPR012337">
    <property type="entry name" value="RNaseH-like_sf"/>
</dbReference>
<evidence type="ECO:0000256" key="1">
    <source>
        <dbReference type="ARBA" id="ARBA00022722"/>
    </source>
</evidence>
<dbReference type="GO" id="GO:0000175">
    <property type="term" value="F:3'-5'-RNA exonuclease activity"/>
    <property type="evidence" value="ECO:0007669"/>
    <property type="project" value="InterPro"/>
</dbReference>
<keyword evidence="3 5" id="KW-0269">Exonuclease</keyword>
<protein>
    <submittedName>
        <fullName evidence="5">Exonuclease</fullName>
    </submittedName>
</protein>
<keyword evidence="2" id="KW-0378">Hydrolase</keyword>
<evidence type="ECO:0000256" key="3">
    <source>
        <dbReference type="ARBA" id="ARBA00022839"/>
    </source>
</evidence>
<organism evidence="5 6">
    <name type="scientific">Pseudomonas fluvialis</name>
    <dbReference type="NCBI Taxonomy" id="1793966"/>
    <lineage>
        <taxon>Bacteria</taxon>
        <taxon>Pseudomonadati</taxon>
        <taxon>Pseudomonadota</taxon>
        <taxon>Gammaproteobacteria</taxon>
        <taxon>Pseudomonadales</taxon>
        <taxon>Pseudomonadaceae</taxon>
        <taxon>Pseudomonas</taxon>
    </lineage>
</organism>
<dbReference type="Gene3D" id="3.30.420.10">
    <property type="entry name" value="Ribonuclease H-like superfamily/Ribonuclease H"/>
    <property type="match status" value="1"/>
</dbReference>
<reference evidence="6" key="1">
    <citation type="submission" date="2017-12" db="EMBL/GenBank/DDBJ databases">
        <authorList>
            <person name="Yu X.-Y."/>
        </authorList>
    </citation>
    <scope>NUCLEOTIDE SEQUENCE [LARGE SCALE GENOMIC DNA]</scope>
    <source>
        <strain evidence="6">ZYSR67-Z</strain>
    </source>
</reference>
<dbReference type="GO" id="GO:0006259">
    <property type="term" value="P:DNA metabolic process"/>
    <property type="evidence" value="ECO:0007669"/>
    <property type="project" value="UniProtKB-ARBA"/>
</dbReference>
<dbReference type="PANTHER" id="PTHR23044">
    <property type="entry name" value="3'-5' EXONUCLEASE ERI1-RELATED"/>
    <property type="match status" value="1"/>
</dbReference>
<comment type="caution">
    <text evidence="5">The sequence shown here is derived from an EMBL/GenBank/DDBJ whole genome shotgun (WGS) entry which is preliminary data.</text>
</comment>
<dbReference type="SMART" id="SM00479">
    <property type="entry name" value="EXOIII"/>
    <property type="match status" value="1"/>
</dbReference>
<name>A0A2I0CRA1_9PSED</name>
<keyword evidence="1" id="KW-0540">Nuclease</keyword>
<evidence type="ECO:0000259" key="4">
    <source>
        <dbReference type="SMART" id="SM00479"/>
    </source>
</evidence>
<dbReference type="InterPro" id="IPR051274">
    <property type="entry name" value="3-5_Exoribonuclease"/>
</dbReference>
<dbReference type="Pfam" id="PF00929">
    <property type="entry name" value="RNase_T"/>
    <property type="match status" value="1"/>
</dbReference>
<dbReference type="RefSeq" id="WP_101193146.1">
    <property type="nucleotide sequence ID" value="NZ_PIYS01000009.1"/>
</dbReference>
<dbReference type="CDD" id="cd06133">
    <property type="entry name" value="ERI-1_3'hExo_like"/>
    <property type="match status" value="1"/>
</dbReference>
<feature type="domain" description="Exonuclease" evidence="4">
    <location>
        <begin position="3"/>
        <end position="183"/>
    </location>
</feature>
<dbReference type="InterPro" id="IPR013520">
    <property type="entry name" value="Ribonucl_H"/>
</dbReference>
<dbReference type="EMBL" id="PIYS01000009">
    <property type="protein sequence ID" value="PKF71695.1"/>
    <property type="molecule type" value="Genomic_DNA"/>
</dbReference>
<gene>
    <name evidence="5" type="ORF">CW360_06550</name>
</gene>
<dbReference type="AlphaFoldDB" id="A0A2I0CRA1"/>
<proteinExistence type="predicted"/>